<comment type="caution">
    <text evidence="1">The sequence shown here is derived from an EMBL/GenBank/DDBJ whole genome shotgun (WGS) entry which is preliminary data.</text>
</comment>
<accession>A0ABQ6GNJ1</accession>
<proteinExistence type="predicted"/>
<dbReference type="EMBL" id="BSST01000001">
    <property type="protein sequence ID" value="GLX77502.1"/>
    <property type="molecule type" value="Genomic_DNA"/>
</dbReference>
<protein>
    <recommendedName>
        <fullName evidence="3">Auto-transporter adhesin head GIN domain-containing protein</fullName>
    </recommendedName>
</protein>
<reference evidence="1 2" key="1">
    <citation type="submission" date="2023-03" db="EMBL/GenBank/DDBJ databases">
        <title>Draft genome sequence of Thalassotalea insulae KCTC 62186T.</title>
        <authorList>
            <person name="Sawabe T."/>
        </authorList>
    </citation>
    <scope>NUCLEOTIDE SEQUENCE [LARGE SCALE GENOMIC DNA]</scope>
    <source>
        <strain evidence="1 2">KCTC 62186</strain>
    </source>
</reference>
<dbReference type="PROSITE" id="PS51257">
    <property type="entry name" value="PROKAR_LIPOPROTEIN"/>
    <property type="match status" value="1"/>
</dbReference>
<dbReference type="RefSeq" id="WP_284243363.1">
    <property type="nucleotide sequence ID" value="NZ_BSST01000001.1"/>
</dbReference>
<evidence type="ECO:0000313" key="1">
    <source>
        <dbReference type="EMBL" id="GLX77502.1"/>
    </source>
</evidence>
<evidence type="ECO:0008006" key="3">
    <source>
        <dbReference type="Google" id="ProtNLM"/>
    </source>
</evidence>
<dbReference type="Proteomes" id="UP001157186">
    <property type="component" value="Unassembled WGS sequence"/>
</dbReference>
<gene>
    <name evidence="1" type="ORF">tinsulaeT_08420</name>
</gene>
<name>A0ABQ6GNJ1_9GAMM</name>
<organism evidence="1 2">
    <name type="scientific">Thalassotalea insulae</name>
    <dbReference type="NCBI Taxonomy" id="2056778"/>
    <lineage>
        <taxon>Bacteria</taxon>
        <taxon>Pseudomonadati</taxon>
        <taxon>Pseudomonadota</taxon>
        <taxon>Gammaproteobacteria</taxon>
        <taxon>Alteromonadales</taxon>
        <taxon>Colwelliaceae</taxon>
        <taxon>Thalassotalea</taxon>
    </lineage>
</organism>
<keyword evidence="2" id="KW-1185">Reference proteome</keyword>
<evidence type="ECO:0000313" key="2">
    <source>
        <dbReference type="Proteomes" id="UP001157186"/>
    </source>
</evidence>
<sequence length="118" mass="12268">MAFSRLFFTLAFTSILSGCIVVTVPSASARLSHHQQQKLSLDSESLTSLQINAGAGSLLVVGVEEAKTIRVIADVYSSQPDYDNVELALTGTGGLTIVEAGSGGLTIKNVNGALNIDD</sequence>